<organism evidence="3 4">
    <name type="scientific">Actinomadura namibiensis</name>
    <dbReference type="NCBI Taxonomy" id="182080"/>
    <lineage>
        <taxon>Bacteria</taxon>
        <taxon>Bacillati</taxon>
        <taxon>Actinomycetota</taxon>
        <taxon>Actinomycetes</taxon>
        <taxon>Streptosporangiales</taxon>
        <taxon>Thermomonosporaceae</taxon>
        <taxon>Actinomadura</taxon>
    </lineage>
</organism>
<feature type="signal peptide" evidence="2">
    <location>
        <begin position="1"/>
        <end position="17"/>
    </location>
</feature>
<dbReference type="Proteomes" id="UP000572680">
    <property type="component" value="Unassembled WGS sequence"/>
</dbReference>
<accession>A0A7W3LI41</accession>
<comment type="caution">
    <text evidence="3">The sequence shown here is derived from an EMBL/GenBank/DDBJ whole genome shotgun (WGS) entry which is preliminary data.</text>
</comment>
<gene>
    <name evidence="3" type="ORF">HNR61_000138</name>
</gene>
<feature type="region of interest" description="Disordered" evidence="1">
    <location>
        <begin position="28"/>
        <end position="58"/>
    </location>
</feature>
<evidence type="ECO:0008006" key="5">
    <source>
        <dbReference type="Google" id="ProtNLM"/>
    </source>
</evidence>
<dbReference type="AlphaFoldDB" id="A0A7W3LI41"/>
<feature type="chain" id="PRO_5039020354" description="Lipoprotein" evidence="2">
    <location>
        <begin position="18"/>
        <end position="224"/>
    </location>
</feature>
<dbReference type="RefSeq" id="WP_182841160.1">
    <property type="nucleotide sequence ID" value="NZ_BAAALP010000030.1"/>
</dbReference>
<keyword evidence="4" id="KW-1185">Reference proteome</keyword>
<keyword evidence="2" id="KW-0732">Signal</keyword>
<feature type="compositionally biased region" description="Low complexity" evidence="1">
    <location>
        <begin position="33"/>
        <end position="56"/>
    </location>
</feature>
<dbReference type="PROSITE" id="PS51257">
    <property type="entry name" value="PROKAR_LIPOPROTEIN"/>
    <property type="match status" value="1"/>
</dbReference>
<evidence type="ECO:0000313" key="4">
    <source>
        <dbReference type="Proteomes" id="UP000572680"/>
    </source>
</evidence>
<sequence>MLRRVAAFCVMGGVASAVLTGCGDDAKAPGTKPTGSAAGGTAVPPATTPSEQALGGSRLGGAAAGVTLQLPAGWKEVDPTTDTSEVVRTTFRLTGDLGELTKQLMGQQKKQGIVFAIDSSVTSGLAPHLSAGCDRGGTIGASMEQLKAKTQAMHKGARITDLTVGGRPAFKAAYTSAGRDGVTTDEVTVRVPMGDNRFCFVDLAAEQGSLPAQTEQVLASFKVS</sequence>
<protein>
    <recommendedName>
        <fullName evidence="5">Lipoprotein</fullName>
    </recommendedName>
</protein>
<proteinExistence type="predicted"/>
<reference evidence="3 4" key="1">
    <citation type="submission" date="2020-08" db="EMBL/GenBank/DDBJ databases">
        <title>Genomic Encyclopedia of Type Strains, Phase IV (KMG-IV): sequencing the most valuable type-strain genomes for metagenomic binning, comparative biology and taxonomic classification.</title>
        <authorList>
            <person name="Goeker M."/>
        </authorList>
    </citation>
    <scope>NUCLEOTIDE SEQUENCE [LARGE SCALE GENOMIC DNA]</scope>
    <source>
        <strain evidence="3 4">DSM 44197</strain>
    </source>
</reference>
<name>A0A7W3LI41_ACTNM</name>
<evidence type="ECO:0000256" key="1">
    <source>
        <dbReference type="SAM" id="MobiDB-lite"/>
    </source>
</evidence>
<dbReference type="EMBL" id="JACJIA010000001">
    <property type="protein sequence ID" value="MBA8948540.1"/>
    <property type="molecule type" value="Genomic_DNA"/>
</dbReference>
<evidence type="ECO:0000256" key="2">
    <source>
        <dbReference type="SAM" id="SignalP"/>
    </source>
</evidence>
<evidence type="ECO:0000313" key="3">
    <source>
        <dbReference type="EMBL" id="MBA8948540.1"/>
    </source>
</evidence>